<comment type="caution">
    <text evidence="1">The sequence shown here is derived from an EMBL/GenBank/DDBJ whole genome shotgun (WGS) entry which is preliminary data.</text>
</comment>
<evidence type="ECO:0000313" key="2">
    <source>
        <dbReference type="Proteomes" id="UP001186974"/>
    </source>
</evidence>
<accession>A0ACC3DS15</accession>
<organism evidence="1 2">
    <name type="scientific">Coniosporium uncinatum</name>
    <dbReference type="NCBI Taxonomy" id="93489"/>
    <lineage>
        <taxon>Eukaryota</taxon>
        <taxon>Fungi</taxon>
        <taxon>Dikarya</taxon>
        <taxon>Ascomycota</taxon>
        <taxon>Pezizomycotina</taxon>
        <taxon>Dothideomycetes</taxon>
        <taxon>Dothideomycetes incertae sedis</taxon>
        <taxon>Coniosporium</taxon>
    </lineage>
</organism>
<keyword evidence="2" id="KW-1185">Reference proteome</keyword>
<dbReference type="EMBL" id="JAWDJW010001111">
    <property type="protein sequence ID" value="KAK3079493.1"/>
    <property type="molecule type" value="Genomic_DNA"/>
</dbReference>
<proteinExistence type="predicted"/>
<protein>
    <submittedName>
        <fullName evidence="1">Uncharacterized protein</fullName>
    </submittedName>
</protein>
<gene>
    <name evidence="1" type="ORF">LTS18_004729</name>
</gene>
<reference evidence="1" key="1">
    <citation type="submission" date="2024-09" db="EMBL/GenBank/DDBJ databases">
        <title>Black Yeasts Isolated from many extreme environments.</title>
        <authorList>
            <person name="Coleine C."/>
            <person name="Stajich J.E."/>
            <person name="Selbmann L."/>
        </authorList>
    </citation>
    <scope>NUCLEOTIDE SEQUENCE</scope>
    <source>
        <strain evidence="1">CCFEE 5737</strain>
    </source>
</reference>
<feature type="non-terminal residue" evidence="1">
    <location>
        <position position="795"/>
    </location>
</feature>
<evidence type="ECO:0000313" key="1">
    <source>
        <dbReference type="EMBL" id="KAK3079493.1"/>
    </source>
</evidence>
<sequence>MSALTKILTTTATAAAAAALPTLLSRPGYSTTISNDVPIVIGESAAATMDAGVVGTVSWAKSAPTNSTPMANSSTVASTAHSTTMAQSQMSTSDSLSHFYTTVTASNGRAFVFDFPLLPETSGLSPSSPSTALPYASSSSTKAASVPPVVVVTVTQGPGSAETPTIKATSTILPSTSSSSTKAAIVPPVVIVTVTEGPGPAETPSVEPTSTSSTSKAGIVPIPIPVPVPSILNPEPKPPAPRPPKPAPPPPVSPEPQSAGPTPVPPAAHPEPDPTQLETQPDPPAPVPPPSAPPVPPPPPAPPAPERPPQPTPEGAAPPEPGAVAPPPGAAPPDPPVPEPQPNPPVPPPPPAPPAPPTPPTPEPPTQSLESYIDECDGINCPPWHMHFEGPGIEVCDDIDYVQRQTTRWRAKPLRWSRLTVWGIKSKYLEFFGTGRRSLRSAWQLGKTHNNQKLWNWWRGPNPDKHLNEVSQYYTWNRVPRDGRVHPAGTIPRELTDHPWRSFFRCEGYNHRTPPEGRPVGLPENLPPPGDVMQDLPQPDDKASRRSYLREMSHRLAEAVNSWVNDMRYKPLSAKERLALISAMLEVPFINANDPTFADNEFDNGWNTPTDPGALSVMGRIVMDKDFWLKESGFRAQRRRMTVLQKFHEQITRIVPDAWTDRGMTRLAKKWGQHDWEEMIDSLDNTNKVDAWLRWYEYSLEHEAAEGGGLSASVKDIARTFRGNIVKSVETVLGEAAVKIMPWEWLELDKSKQLGDMFVRMDLEGGYSGLTPNDAIAGQTTPVHTPEPSFDEVDW</sequence>
<name>A0ACC3DS15_9PEZI</name>
<dbReference type="Proteomes" id="UP001186974">
    <property type="component" value="Unassembled WGS sequence"/>
</dbReference>